<dbReference type="AlphaFoldDB" id="A0A8J3DQQ9"/>
<evidence type="ECO:0000256" key="4">
    <source>
        <dbReference type="ARBA" id="ARBA00022746"/>
    </source>
</evidence>
<dbReference type="InterPro" id="IPR002060">
    <property type="entry name" value="Squ/phyt_synthse"/>
</dbReference>
<evidence type="ECO:0000313" key="7">
    <source>
        <dbReference type="Proteomes" id="UP000630142"/>
    </source>
</evidence>
<organism evidence="6 7">
    <name type="scientific">Tianweitania populi</name>
    <dbReference type="NCBI Taxonomy" id="1607949"/>
    <lineage>
        <taxon>Bacteria</taxon>
        <taxon>Pseudomonadati</taxon>
        <taxon>Pseudomonadota</taxon>
        <taxon>Alphaproteobacteria</taxon>
        <taxon>Hyphomicrobiales</taxon>
        <taxon>Phyllobacteriaceae</taxon>
        <taxon>Tianweitania</taxon>
    </lineage>
</organism>
<evidence type="ECO:0000256" key="5">
    <source>
        <dbReference type="ARBA" id="ARBA00053028"/>
    </source>
</evidence>
<dbReference type="PANTHER" id="PTHR31480">
    <property type="entry name" value="BIFUNCTIONAL LYCOPENE CYCLASE/PHYTOENE SYNTHASE"/>
    <property type="match status" value="1"/>
</dbReference>
<dbReference type="Gene3D" id="1.10.600.10">
    <property type="entry name" value="Farnesyl Diphosphate Synthase"/>
    <property type="match status" value="1"/>
</dbReference>
<comment type="caution">
    <text evidence="6">The sequence shown here is derived from an EMBL/GenBank/DDBJ whole genome shotgun (WGS) entry which is preliminary data.</text>
</comment>
<dbReference type="SUPFAM" id="SSF48576">
    <property type="entry name" value="Terpenoid synthases"/>
    <property type="match status" value="1"/>
</dbReference>
<dbReference type="PROSITE" id="PS01045">
    <property type="entry name" value="SQUALEN_PHYTOEN_SYN_2"/>
    <property type="match status" value="1"/>
</dbReference>
<dbReference type="GO" id="GO:0051996">
    <property type="term" value="F:squalene synthase [NAD(P)H] activity"/>
    <property type="evidence" value="ECO:0007669"/>
    <property type="project" value="InterPro"/>
</dbReference>
<dbReference type="InterPro" id="IPR033904">
    <property type="entry name" value="Trans_IPPS_HH"/>
</dbReference>
<accession>A0A8J3DQQ9</accession>
<protein>
    <submittedName>
        <fullName evidence="6">Phytoene synthase</fullName>
    </submittedName>
</protein>
<dbReference type="InterPro" id="IPR008949">
    <property type="entry name" value="Isoprenoid_synthase_dom_sf"/>
</dbReference>
<proteinExistence type="inferred from homology"/>
<evidence type="ECO:0000313" key="6">
    <source>
        <dbReference type="EMBL" id="GHD16083.1"/>
    </source>
</evidence>
<reference evidence="6" key="1">
    <citation type="journal article" date="2014" name="Int. J. Syst. Evol. Microbiol.">
        <title>Complete genome sequence of Corynebacterium casei LMG S-19264T (=DSM 44701T), isolated from a smear-ripened cheese.</title>
        <authorList>
            <consortium name="US DOE Joint Genome Institute (JGI-PGF)"/>
            <person name="Walter F."/>
            <person name="Albersmeier A."/>
            <person name="Kalinowski J."/>
            <person name="Ruckert C."/>
        </authorList>
    </citation>
    <scope>NUCLEOTIDE SEQUENCE</scope>
    <source>
        <strain evidence="6">KCTC 42249</strain>
    </source>
</reference>
<gene>
    <name evidence="6" type="ORF">GCM10016234_23750</name>
</gene>
<comment type="pathway">
    <text evidence="1">Carotenoid biosynthesis; phytoene biosynthesis.</text>
</comment>
<keyword evidence="3" id="KW-0808">Transferase</keyword>
<evidence type="ECO:0000256" key="3">
    <source>
        <dbReference type="ARBA" id="ARBA00022679"/>
    </source>
</evidence>
<dbReference type="SFLD" id="SFLDS00005">
    <property type="entry name" value="Isoprenoid_Synthase_Type_I"/>
    <property type="match status" value="1"/>
</dbReference>
<name>A0A8J3DQQ9_9HYPH</name>
<dbReference type="Proteomes" id="UP000630142">
    <property type="component" value="Unassembled WGS sequence"/>
</dbReference>
<dbReference type="FunFam" id="1.10.600.10:FF:000020">
    <property type="entry name" value="Phytoene synthase"/>
    <property type="match status" value="1"/>
</dbReference>
<comment type="similarity">
    <text evidence="2">Belongs to the phytoene/squalene synthase family.</text>
</comment>
<dbReference type="Pfam" id="PF00494">
    <property type="entry name" value="SQS_PSY"/>
    <property type="match status" value="1"/>
</dbReference>
<sequence>MTTASTQDYADQSIAQGSQSFAAAAKLFDAQTRQDVTKLYAWCRYCDDVVDGQVLGHGSRVSEQSPEERLAELTQATLNALDGGPVEHPAFAGLRDIAQHHELPRALPLAHLEGFRADVEHRRYRTLDDLMTYCYGVAGVVGIMMADIMGVRDAKVLDRACDLGLAFQLTNIARDIVEDAENGRIYVPLDWLDEAGIPVDEVASSQHRVALATVAKRLVDAAEPYYASARVGIGSLPFRSATAIATALYVYRAIGQEVVKRGPSAWDERVRTSTLQKSGFAAKGLAETVKSRANMAVLRDDSLWKRPQI</sequence>
<dbReference type="PROSITE" id="PS01044">
    <property type="entry name" value="SQUALEN_PHYTOEN_SYN_1"/>
    <property type="match status" value="1"/>
</dbReference>
<keyword evidence="4" id="KW-0125">Carotenoid biosynthesis</keyword>
<keyword evidence="7" id="KW-1185">Reference proteome</keyword>
<evidence type="ECO:0000256" key="1">
    <source>
        <dbReference type="ARBA" id="ARBA00004684"/>
    </source>
</evidence>
<dbReference type="GO" id="GO:0016117">
    <property type="term" value="P:carotenoid biosynthetic process"/>
    <property type="evidence" value="ECO:0007669"/>
    <property type="project" value="UniProtKB-KW"/>
</dbReference>
<dbReference type="InterPro" id="IPR044843">
    <property type="entry name" value="Trans_IPPS_bact-type"/>
</dbReference>
<dbReference type="CDD" id="cd00683">
    <property type="entry name" value="Trans_IPPS_HH"/>
    <property type="match status" value="1"/>
</dbReference>
<evidence type="ECO:0000256" key="2">
    <source>
        <dbReference type="ARBA" id="ARBA00006251"/>
    </source>
</evidence>
<comment type="cofactor">
    <cofactor evidence="5">
        <name>ATP</name>
        <dbReference type="ChEBI" id="CHEBI:30616"/>
    </cofactor>
</comment>
<reference evidence="6" key="2">
    <citation type="submission" date="2020-09" db="EMBL/GenBank/DDBJ databases">
        <authorList>
            <person name="Sun Q."/>
            <person name="Kim S."/>
        </authorList>
    </citation>
    <scope>NUCLEOTIDE SEQUENCE</scope>
    <source>
        <strain evidence="6">KCTC 42249</strain>
    </source>
</reference>
<dbReference type="GO" id="GO:0004311">
    <property type="term" value="F:geranylgeranyl diphosphate synthase activity"/>
    <property type="evidence" value="ECO:0007669"/>
    <property type="project" value="InterPro"/>
</dbReference>
<dbReference type="SFLD" id="SFLDG01018">
    <property type="entry name" value="Squalene/Phytoene_Synthase_Lik"/>
    <property type="match status" value="1"/>
</dbReference>
<dbReference type="SFLD" id="SFLDG01212">
    <property type="entry name" value="Phytoene_synthase_like"/>
    <property type="match status" value="1"/>
</dbReference>
<dbReference type="RefSeq" id="WP_189504096.1">
    <property type="nucleotide sequence ID" value="NZ_BMZQ01000002.1"/>
</dbReference>
<dbReference type="InterPro" id="IPR019845">
    <property type="entry name" value="Squalene/phytoene_synthase_CS"/>
</dbReference>
<dbReference type="EMBL" id="BMZQ01000002">
    <property type="protein sequence ID" value="GHD16083.1"/>
    <property type="molecule type" value="Genomic_DNA"/>
</dbReference>